<organism evidence="3 4">
    <name type="scientific">Orrella marina</name>
    <dbReference type="NCBI Taxonomy" id="2163011"/>
    <lineage>
        <taxon>Bacteria</taxon>
        <taxon>Pseudomonadati</taxon>
        <taxon>Pseudomonadota</taxon>
        <taxon>Betaproteobacteria</taxon>
        <taxon>Burkholderiales</taxon>
        <taxon>Alcaligenaceae</taxon>
        <taxon>Orrella</taxon>
    </lineage>
</organism>
<reference evidence="3 4" key="1">
    <citation type="submission" date="2018-04" db="EMBL/GenBank/DDBJ databases">
        <title>Bordetella sp. HZ20 isolated from seawater.</title>
        <authorList>
            <person name="Sun C."/>
        </authorList>
    </citation>
    <scope>NUCLEOTIDE SEQUENCE [LARGE SCALE GENOMIC DNA]</scope>
    <source>
        <strain evidence="3 4">HZ20</strain>
    </source>
</reference>
<gene>
    <name evidence="3" type="primary">soxY</name>
    <name evidence="3" type="ORF">DBV39_09275</name>
</gene>
<accession>A0A2R4XPJ5</accession>
<dbReference type="Pfam" id="PF13501">
    <property type="entry name" value="SoxY"/>
    <property type="match status" value="1"/>
</dbReference>
<dbReference type="PROSITE" id="PS51318">
    <property type="entry name" value="TAT"/>
    <property type="match status" value="1"/>
</dbReference>
<dbReference type="InterPro" id="IPR016568">
    <property type="entry name" value="Sulphur_oxidation_SoxY"/>
</dbReference>
<dbReference type="AlphaFoldDB" id="A0A2R4XPJ5"/>
<feature type="chain" id="PRO_5015345569" evidence="1">
    <location>
        <begin position="30"/>
        <end position="151"/>
    </location>
</feature>
<keyword evidence="4" id="KW-1185">Reference proteome</keyword>
<dbReference type="KEGG" id="boz:DBV39_09275"/>
<sequence>MHQRRRMLVQLTALTGLMVSAGLLSPVRAQEWNAAAFKAKTVEDVLKVLDSEQAPEESSMVKLSAPDVADNGALVPIGVETSLPATELAILVQKNPSPLAALFKLPPGTESYVMTRVKMNESSRVYALAKVDGRWLMTSKEVMVTLGGCGA</sequence>
<evidence type="ECO:0000259" key="2">
    <source>
        <dbReference type="Pfam" id="PF13501"/>
    </source>
</evidence>
<keyword evidence="1" id="KW-0732">Signal</keyword>
<evidence type="ECO:0000256" key="1">
    <source>
        <dbReference type="SAM" id="SignalP"/>
    </source>
</evidence>
<evidence type="ECO:0000313" key="3">
    <source>
        <dbReference type="EMBL" id="AWB35743.1"/>
    </source>
</evidence>
<dbReference type="RefSeq" id="WP_108623199.1">
    <property type="nucleotide sequence ID" value="NZ_CP028901.1"/>
</dbReference>
<proteinExistence type="predicted"/>
<dbReference type="InterPro" id="IPR006311">
    <property type="entry name" value="TAT_signal"/>
</dbReference>
<dbReference type="EMBL" id="CP028901">
    <property type="protein sequence ID" value="AWB35743.1"/>
    <property type="molecule type" value="Genomic_DNA"/>
</dbReference>
<dbReference type="OrthoDB" id="9798154at2"/>
<protein>
    <submittedName>
        <fullName evidence="3">Thiosulfate oxidation carrier protein SoxY</fullName>
    </submittedName>
</protein>
<dbReference type="PIRSF" id="PIRSF010312">
    <property type="entry name" value="Sulphur_oxidation_SoxY"/>
    <property type="match status" value="1"/>
</dbReference>
<dbReference type="InterPro" id="IPR038162">
    <property type="entry name" value="SoxY_sf"/>
</dbReference>
<name>A0A2R4XPJ5_9BURK</name>
<dbReference type="NCBIfam" id="TIGR04488">
    <property type="entry name" value="SoxY_true_GGCGG"/>
    <property type="match status" value="1"/>
</dbReference>
<feature type="domain" description="Ig-like SoxY" evidence="2">
    <location>
        <begin position="49"/>
        <end position="149"/>
    </location>
</feature>
<dbReference type="InterPro" id="IPR032711">
    <property type="entry name" value="SoxY"/>
</dbReference>
<evidence type="ECO:0000313" key="4">
    <source>
        <dbReference type="Proteomes" id="UP000244571"/>
    </source>
</evidence>
<dbReference type="Proteomes" id="UP000244571">
    <property type="component" value="Chromosome"/>
</dbReference>
<feature type="signal peptide" evidence="1">
    <location>
        <begin position="1"/>
        <end position="29"/>
    </location>
</feature>
<dbReference type="Gene3D" id="2.60.40.2470">
    <property type="entry name" value="SoxY domain"/>
    <property type="match status" value="1"/>
</dbReference>